<name>A0A432YDG8_9GAMM</name>
<dbReference type="SUPFAM" id="SSF53098">
    <property type="entry name" value="Ribonuclease H-like"/>
    <property type="match status" value="1"/>
</dbReference>
<feature type="domain" description="YqgF/RNase H-like" evidence="6">
    <location>
        <begin position="2"/>
        <end position="102"/>
    </location>
</feature>
<dbReference type="FunFam" id="3.30.420.140:FF:000002">
    <property type="entry name" value="Putative pre-16S rRNA nuclease"/>
    <property type="match status" value="1"/>
</dbReference>
<evidence type="ECO:0000256" key="5">
    <source>
        <dbReference type="HAMAP-Rule" id="MF_00651"/>
    </source>
</evidence>
<evidence type="ECO:0000259" key="6">
    <source>
        <dbReference type="SMART" id="SM00732"/>
    </source>
</evidence>
<accession>A0A432YDG8</accession>
<evidence type="ECO:0000313" key="8">
    <source>
        <dbReference type="Proteomes" id="UP000288127"/>
    </source>
</evidence>
<dbReference type="EMBL" id="PIPZ01000004">
    <property type="protein sequence ID" value="RUO58906.1"/>
    <property type="molecule type" value="Genomic_DNA"/>
</dbReference>
<dbReference type="SMART" id="SM00732">
    <property type="entry name" value="YqgFc"/>
    <property type="match status" value="1"/>
</dbReference>
<keyword evidence="2 5" id="KW-0690">Ribosome biogenesis</keyword>
<dbReference type="HAMAP" id="MF_00651">
    <property type="entry name" value="Nuclease_YqgF"/>
    <property type="match status" value="1"/>
</dbReference>
<sequence length="136" mass="14830">MSQVIGFDFGTHSIGVAVGQTITGTASPLAALKAKDGQPSWDAVEKLIKEWQPEFLVVGLPLNMDGTEQPLTDLARKFANRLHGRFGIQVVLQDERLTTVAAKETLFGRGGYKQLQKGKVDSAAAQLILEDYFNQN</sequence>
<keyword evidence="3 5" id="KW-0540">Nuclease</keyword>
<dbReference type="GO" id="GO:0000967">
    <property type="term" value="P:rRNA 5'-end processing"/>
    <property type="evidence" value="ECO:0007669"/>
    <property type="project" value="UniProtKB-UniRule"/>
</dbReference>
<dbReference type="PANTHER" id="PTHR33317:SF4">
    <property type="entry name" value="POLYNUCLEOTIDYL TRANSFERASE, RIBONUCLEASE H-LIKE SUPERFAMILY PROTEIN"/>
    <property type="match status" value="1"/>
</dbReference>
<comment type="subcellular location">
    <subcellularLocation>
        <location evidence="5">Cytoplasm</location>
    </subcellularLocation>
</comment>
<comment type="caution">
    <text evidence="7">The sequence shown here is derived from an EMBL/GenBank/DDBJ whole genome shotgun (WGS) entry which is preliminary data.</text>
</comment>
<reference evidence="8" key="1">
    <citation type="journal article" date="2018" name="Front. Microbiol.">
        <title>Genome-Based Analysis Reveals the Taxonomy and Diversity of the Family Idiomarinaceae.</title>
        <authorList>
            <person name="Liu Y."/>
            <person name="Lai Q."/>
            <person name="Shao Z."/>
        </authorList>
    </citation>
    <scope>NUCLEOTIDE SEQUENCE [LARGE SCALE GENOMIC DNA]</scope>
    <source>
        <strain evidence="8">PIM1</strain>
    </source>
</reference>
<dbReference type="Pfam" id="PF03652">
    <property type="entry name" value="RuvX"/>
    <property type="match status" value="1"/>
</dbReference>
<dbReference type="AlphaFoldDB" id="A0A432YDG8"/>
<dbReference type="RefSeq" id="WP_126760344.1">
    <property type="nucleotide sequence ID" value="NZ_CP085233.1"/>
</dbReference>
<evidence type="ECO:0000256" key="1">
    <source>
        <dbReference type="ARBA" id="ARBA00022490"/>
    </source>
</evidence>
<organism evidence="7 8">
    <name type="scientific">Pseudidiomarina marina</name>
    <dbReference type="NCBI Taxonomy" id="502366"/>
    <lineage>
        <taxon>Bacteria</taxon>
        <taxon>Pseudomonadati</taxon>
        <taxon>Pseudomonadota</taxon>
        <taxon>Gammaproteobacteria</taxon>
        <taxon>Alteromonadales</taxon>
        <taxon>Idiomarinaceae</taxon>
        <taxon>Pseudidiomarina</taxon>
    </lineage>
</organism>
<evidence type="ECO:0000256" key="3">
    <source>
        <dbReference type="ARBA" id="ARBA00022722"/>
    </source>
</evidence>
<evidence type="ECO:0000256" key="4">
    <source>
        <dbReference type="ARBA" id="ARBA00022801"/>
    </source>
</evidence>
<dbReference type="InterPro" id="IPR012337">
    <property type="entry name" value="RNaseH-like_sf"/>
</dbReference>
<evidence type="ECO:0000256" key="2">
    <source>
        <dbReference type="ARBA" id="ARBA00022517"/>
    </source>
</evidence>
<dbReference type="Gene3D" id="3.30.420.140">
    <property type="entry name" value="YqgF/RNase H-like domain"/>
    <property type="match status" value="1"/>
</dbReference>
<protein>
    <recommendedName>
        <fullName evidence="5">Putative pre-16S rRNA nuclease</fullName>
        <ecNumber evidence="5">3.1.-.-</ecNumber>
    </recommendedName>
</protein>
<dbReference type="GO" id="GO:0004518">
    <property type="term" value="F:nuclease activity"/>
    <property type="evidence" value="ECO:0007669"/>
    <property type="project" value="UniProtKB-KW"/>
</dbReference>
<dbReference type="GO" id="GO:0016788">
    <property type="term" value="F:hydrolase activity, acting on ester bonds"/>
    <property type="evidence" value="ECO:0007669"/>
    <property type="project" value="UniProtKB-UniRule"/>
</dbReference>
<proteinExistence type="inferred from homology"/>
<dbReference type="OrthoDB" id="9796140at2"/>
<dbReference type="NCBIfam" id="TIGR00250">
    <property type="entry name" value="RNAse_H_YqgF"/>
    <property type="match status" value="1"/>
</dbReference>
<keyword evidence="1 5" id="KW-0963">Cytoplasm</keyword>
<evidence type="ECO:0000313" key="7">
    <source>
        <dbReference type="EMBL" id="RUO58906.1"/>
    </source>
</evidence>
<dbReference type="GO" id="GO:0005829">
    <property type="term" value="C:cytosol"/>
    <property type="evidence" value="ECO:0007669"/>
    <property type="project" value="TreeGrafter"/>
</dbReference>
<keyword evidence="4 5" id="KW-0378">Hydrolase</keyword>
<comment type="function">
    <text evidence="5">Could be a nuclease involved in processing of the 5'-end of pre-16S rRNA.</text>
</comment>
<keyword evidence="8" id="KW-1185">Reference proteome</keyword>
<dbReference type="PANTHER" id="PTHR33317">
    <property type="entry name" value="POLYNUCLEOTIDYL TRANSFERASE, RIBONUCLEASE H-LIKE SUPERFAMILY PROTEIN"/>
    <property type="match status" value="1"/>
</dbReference>
<dbReference type="InterPro" id="IPR006641">
    <property type="entry name" value="YqgF/RNaseH-like_dom"/>
</dbReference>
<comment type="similarity">
    <text evidence="5">Belongs to the YqgF HJR family.</text>
</comment>
<dbReference type="EC" id="3.1.-.-" evidence="5"/>
<dbReference type="InterPro" id="IPR005227">
    <property type="entry name" value="YqgF"/>
</dbReference>
<dbReference type="Proteomes" id="UP000288127">
    <property type="component" value="Unassembled WGS sequence"/>
</dbReference>
<dbReference type="CDD" id="cd16964">
    <property type="entry name" value="YqgF"/>
    <property type="match status" value="1"/>
</dbReference>
<dbReference type="InterPro" id="IPR037027">
    <property type="entry name" value="YqgF/RNaseH-like_dom_sf"/>
</dbReference>
<gene>
    <name evidence="7" type="ORF">CWI76_10715</name>
</gene>